<dbReference type="InterPro" id="IPR014717">
    <property type="entry name" value="Transl_elong_EF1B/ribsomal_bS6"/>
</dbReference>
<dbReference type="InterPro" id="IPR035980">
    <property type="entry name" value="Ribosomal_bS6_sf"/>
</dbReference>
<feature type="compositionally biased region" description="Basic residues" evidence="4">
    <location>
        <begin position="104"/>
        <end position="114"/>
    </location>
</feature>
<dbReference type="GO" id="GO:0005840">
    <property type="term" value="C:ribosome"/>
    <property type="evidence" value="ECO:0007669"/>
    <property type="project" value="InterPro"/>
</dbReference>
<dbReference type="InterPro" id="IPR000529">
    <property type="entry name" value="Ribosomal_bS6"/>
</dbReference>
<dbReference type="GO" id="GO:0006412">
    <property type="term" value="P:translation"/>
    <property type="evidence" value="ECO:0007669"/>
    <property type="project" value="InterPro"/>
</dbReference>
<comment type="caution">
    <text evidence="5">The sequence shown here is derived from an EMBL/GenBank/DDBJ whole genome shotgun (WGS) entry which is preliminary data.</text>
</comment>
<proteinExistence type="inferred from homology"/>
<dbReference type="EMBL" id="MHQZ01000017">
    <property type="protein sequence ID" value="OHA14093.1"/>
    <property type="molecule type" value="Genomic_DNA"/>
</dbReference>
<evidence type="ECO:0000256" key="2">
    <source>
        <dbReference type="ARBA" id="ARBA00035294"/>
    </source>
</evidence>
<accession>A0A1G2LRC9</accession>
<comment type="similarity">
    <text evidence="1">Belongs to the bacterial ribosomal protein bS6 family.</text>
</comment>
<organism evidence="5 6">
    <name type="scientific">Candidatus Tagabacteria bacterium RIFCSPLOWO2_01_FULL_39_11</name>
    <dbReference type="NCBI Taxonomy" id="1802295"/>
    <lineage>
        <taxon>Bacteria</taxon>
        <taxon>Candidatus Tagaibacteriota</taxon>
    </lineage>
</organism>
<name>A0A1G2LRC9_9BACT</name>
<dbReference type="Gene3D" id="3.30.70.60">
    <property type="match status" value="1"/>
</dbReference>
<sequence>MEQDLQLYEMGYLLKNEWSEEKLQNSATELMVKIQAHKGIIIEEINSKRCHLNYPILKNDDAFFGSIKFLCARENIKKINDDLKNNQAFIRFLIAKTGYKKPSKIKSLTPHKRKERPEEKKEQIKEIDKKLEEILGN</sequence>
<evidence type="ECO:0000313" key="5">
    <source>
        <dbReference type="EMBL" id="OHA14093.1"/>
    </source>
</evidence>
<gene>
    <name evidence="5" type="ORF">A2909_02750</name>
</gene>
<reference evidence="5 6" key="1">
    <citation type="journal article" date="2016" name="Nat. Commun.">
        <title>Thousands of microbial genomes shed light on interconnected biogeochemical processes in an aquifer system.</title>
        <authorList>
            <person name="Anantharaman K."/>
            <person name="Brown C.T."/>
            <person name="Hug L.A."/>
            <person name="Sharon I."/>
            <person name="Castelle C.J."/>
            <person name="Probst A.J."/>
            <person name="Thomas B.C."/>
            <person name="Singh A."/>
            <person name="Wilkins M.J."/>
            <person name="Karaoz U."/>
            <person name="Brodie E.L."/>
            <person name="Williams K.H."/>
            <person name="Hubbard S.S."/>
            <person name="Banfield J.F."/>
        </authorList>
    </citation>
    <scope>NUCLEOTIDE SEQUENCE [LARGE SCALE GENOMIC DNA]</scope>
</reference>
<dbReference type="GO" id="GO:0019843">
    <property type="term" value="F:rRNA binding"/>
    <property type="evidence" value="ECO:0007669"/>
    <property type="project" value="InterPro"/>
</dbReference>
<evidence type="ECO:0000256" key="3">
    <source>
        <dbReference type="ARBA" id="ARBA00035520"/>
    </source>
</evidence>
<feature type="region of interest" description="Disordered" evidence="4">
    <location>
        <begin position="104"/>
        <end position="123"/>
    </location>
</feature>
<evidence type="ECO:0000256" key="1">
    <source>
        <dbReference type="ARBA" id="ARBA00009512"/>
    </source>
</evidence>
<dbReference type="Pfam" id="PF01250">
    <property type="entry name" value="Ribosomal_S6"/>
    <property type="match status" value="1"/>
</dbReference>
<protein>
    <recommendedName>
        <fullName evidence="2">Small ribosomal subunit protein bS6</fullName>
    </recommendedName>
    <alternativeName>
        <fullName evidence="3">30S ribosomal protein S6</fullName>
    </alternativeName>
</protein>
<evidence type="ECO:0000313" key="6">
    <source>
        <dbReference type="Proteomes" id="UP000178302"/>
    </source>
</evidence>
<dbReference type="AlphaFoldDB" id="A0A1G2LRC9"/>
<dbReference type="GO" id="GO:0003735">
    <property type="term" value="F:structural constituent of ribosome"/>
    <property type="evidence" value="ECO:0007669"/>
    <property type="project" value="InterPro"/>
</dbReference>
<dbReference type="SUPFAM" id="SSF54995">
    <property type="entry name" value="Ribosomal protein S6"/>
    <property type="match status" value="1"/>
</dbReference>
<evidence type="ECO:0000256" key="4">
    <source>
        <dbReference type="SAM" id="MobiDB-lite"/>
    </source>
</evidence>
<dbReference type="Proteomes" id="UP000178302">
    <property type="component" value="Unassembled WGS sequence"/>
</dbReference>